<comment type="caution">
    <text evidence="10">The sequence shown here is derived from an EMBL/GenBank/DDBJ whole genome shotgun (WGS) entry which is preliminary data.</text>
</comment>
<dbReference type="InterPro" id="IPR000743">
    <property type="entry name" value="Glyco_hydro_28"/>
</dbReference>
<evidence type="ECO:0000313" key="10">
    <source>
        <dbReference type="EMBL" id="KAK6928351.1"/>
    </source>
</evidence>
<dbReference type="Gene3D" id="2.160.20.10">
    <property type="entry name" value="Single-stranded right-handed beta-helix, Pectin lyase-like"/>
    <property type="match status" value="1"/>
</dbReference>
<keyword evidence="4" id="KW-0964">Secreted</keyword>
<evidence type="ECO:0000256" key="9">
    <source>
        <dbReference type="SAM" id="MobiDB-lite"/>
    </source>
</evidence>
<evidence type="ECO:0000256" key="4">
    <source>
        <dbReference type="ARBA" id="ARBA00022525"/>
    </source>
</evidence>
<evidence type="ECO:0000256" key="2">
    <source>
        <dbReference type="ARBA" id="ARBA00008834"/>
    </source>
</evidence>
<evidence type="ECO:0000256" key="8">
    <source>
        <dbReference type="RuleBase" id="RU361169"/>
    </source>
</evidence>
<organism evidence="10 11">
    <name type="scientific">Dillenia turbinata</name>
    <dbReference type="NCBI Taxonomy" id="194707"/>
    <lineage>
        <taxon>Eukaryota</taxon>
        <taxon>Viridiplantae</taxon>
        <taxon>Streptophyta</taxon>
        <taxon>Embryophyta</taxon>
        <taxon>Tracheophyta</taxon>
        <taxon>Spermatophyta</taxon>
        <taxon>Magnoliopsida</taxon>
        <taxon>eudicotyledons</taxon>
        <taxon>Gunneridae</taxon>
        <taxon>Pentapetalae</taxon>
        <taxon>Dilleniales</taxon>
        <taxon>Dilleniaceae</taxon>
        <taxon>Dillenia</taxon>
    </lineage>
</organism>
<keyword evidence="6 8" id="KW-0326">Glycosidase</keyword>
<comment type="subcellular location">
    <subcellularLocation>
        <location evidence="1">Secreted</location>
        <location evidence="1">Cell wall</location>
    </subcellularLocation>
</comment>
<dbReference type="SUPFAM" id="SSF51126">
    <property type="entry name" value="Pectin lyase-like"/>
    <property type="match status" value="1"/>
</dbReference>
<evidence type="ECO:0000256" key="5">
    <source>
        <dbReference type="ARBA" id="ARBA00022801"/>
    </source>
</evidence>
<dbReference type="AlphaFoldDB" id="A0AAN8Z815"/>
<comment type="similarity">
    <text evidence="2 8">Belongs to the glycosyl hydrolase 28 family.</text>
</comment>
<feature type="compositionally biased region" description="Polar residues" evidence="9">
    <location>
        <begin position="434"/>
        <end position="451"/>
    </location>
</feature>
<keyword evidence="7" id="KW-0961">Cell wall biogenesis/degradation</keyword>
<dbReference type="GO" id="GO:0005975">
    <property type="term" value="P:carbohydrate metabolic process"/>
    <property type="evidence" value="ECO:0007669"/>
    <property type="project" value="InterPro"/>
</dbReference>
<dbReference type="FunFam" id="2.160.20.10:FF:000019">
    <property type="entry name" value="polygalacturonase At1g48100"/>
    <property type="match status" value="1"/>
</dbReference>
<dbReference type="InterPro" id="IPR012334">
    <property type="entry name" value="Pectin_lyas_fold"/>
</dbReference>
<dbReference type="SMART" id="SM00710">
    <property type="entry name" value="PbH1"/>
    <property type="match status" value="6"/>
</dbReference>
<protein>
    <submittedName>
        <fullName evidence="10">Glycoside hydrolase, family 28</fullName>
    </submittedName>
</protein>
<sequence>MNLEDPEKKSMVVIGDDEDFIRFEITRWGLTTAARERKHFGQGRHGDVKGGKRNSTTFNVLDYGAKGDGKADDTKAFQATWAAACKAEESTMVVPSDSVFLVKPISFAGPNCTSNILFQLDGMIIAPTGSKAWGKGTLNWIEFTKLKGITIRGNGIIDGQGSVWWKNSNVRYSDVSINGELKGKMPSTKPTALRFYGSSDVTVTGITIQNSPQTHLKFDACTDVQVFDVNITSPGNSTNTDGIHLQNSQDVVISNTDLACGDDCVSIQTGSSNIYIHDVTCGPGHGISIGGLGKDKTKAYVSNISVRNVTMHNTMTGVRIKTWQGGSGSVRGITFSDIRVSEVQTPIMIDQYYCDRKGCKNQTSAVSISDISYENIRGTYTVEPVHLACSDSKPCTGLSLSDIELTPQGKSTDPFCWKAYGEIKPPTIPPINCLQETKTPKSGGNSNSTSG</sequence>
<evidence type="ECO:0000313" key="11">
    <source>
        <dbReference type="Proteomes" id="UP001370490"/>
    </source>
</evidence>
<name>A0AAN8Z815_9MAGN</name>
<dbReference type="InterPro" id="IPR006626">
    <property type="entry name" value="PbH1"/>
</dbReference>
<evidence type="ECO:0000256" key="1">
    <source>
        <dbReference type="ARBA" id="ARBA00004191"/>
    </source>
</evidence>
<proteinExistence type="inferred from homology"/>
<keyword evidence="3" id="KW-0134">Cell wall</keyword>
<dbReference type="Pfam" id="PF00295">
    <property type="entry name" value="Glyco_hydro_28"/>
    <property type="match status" value="1"/>
</dbReference>
<feature type="region of interest" description="Disordered" evidence="9">
    <location>
        <begin position="428"/>
        <end position="451"/>
    </location>
</feature>
<keyword evidence="5 8" id="KW-0378">Hydrolase</keyword>
<dbReference type="Proteomes" id="UP001370490">
    <property type="component" value="Unassembled WGS sequence"/>
</dbReference>
<dbReference type="InterPro" id="IPR011050">
    <property type="entry name" value="Pectin_lyase_fold/virulence"/>
</dbReference>
<accession>A0AAN8Z815</accession>
<dbReference type="GO" id="GO:0004650">
    <property type="term" value="F:polygalacturonase activity"/>
    <property type="evidence" value="ECO:0007669"/>
    <property type="project" value="InterPro"/>
</dbReference>
<evidence type="ECO:0000256" key="7">
    <source>
        <dbReference type="ARBA" id="ARBA00023316"/>
    </source>
</evidence>
<dbReference type="PANTHER" id="PTHR31375">
    <property type="match status" value="1"/>
</dbReference>
<keyword evidence="11" id="KW-1185">Reference proteome</keyword>
<evidence type="ECO:0000256" key="3">
    <source>
        <dbReference type="ARBA" id="ARBA00022512"/>
    </source>
</evidence>
<evidence type="ECO:0000256" key="6">
    <source>
        <dbReference type="ARBA" id="ARBA00023295"/>
    </source>
</evidence>
<gene>
    <name evidence="10" type="ORF">RJ641_006942</name>
</gene>
<reference evidence="10 11" key="1">
    <citation type="submission" date="2023-12" db="EMBL/GenBank/DDBJ databases">
        <title>A high-quality genome assembly for Dillenia turbinata (Dilleniales).</title>
        <authorList>
            <person name="Chanderbali A."/>
        </authorList>
    </citation>
    <scope>NUCLEOTIDE SEQUENCE [LARGE SCALE GENOMIC DNA]</scope>
    <source>
        <strain evidence="10">LSX21</strain>
        <tissue evidence="10">Leaf</tissue>
    </source>
</reference>
<dbReference type="EMBL" id="JBAMMX010000014">
    <property type="protein sequence ID" value="KAK6928351.1"/>
    <property type="molecule type" value="Genomic_DNA"/>
</dbReference>
<dbReference type="GO" id="GO:0071555">
    <property type="term" value="P:cell wall organization"/>
    <property type="evidence" value="ECO:0007669"/>
    <property type="project" value="UniProtKB-KW"/>
</dbReference>